<evidence type="ECO:0000256" key="3">
    <source>
        <dbReference type="ARBA" id="ARBA00022833"/>
    </source>
</evidence>
<evidence type="ECO:0000256" key="2">
    <source>
        <dbReference type="ARBA" id="ARBA00022723"/>
    </source>
</evidence>
<dbReference type="PANTHER" id="PTHR43880:SF12">
    <property type="entry name" value="ALCOHOL DEHYDROGENASE CLASS-3"/>
    <property type="match status" value="1"/>
</dbReference>
<dbReference type="GO" id="GO:0051903">
    <property type="term" value="F:S-(hydroxymethyl)glutathione dehydrogenase [NAD(P)+] activity"/>
    <property type="evidence" value="ECO:0007669"/>
    <property type="project" value="TreeGrafter"/>
</dbReference>
<evidence type="ECO:0000259" key="5">
    <source>
        <dbReference type="SMART" id="SM00829"/>
    </source>
</evidence>
<dbReference type="InterPro" id="IPR011032">
    <property type="entry name" value="GroES-like_sf"/>
</dbReference>
<dbReference type="InterPro" id="IPR013149">
    <property type="entry name" value="ADH-like_C"/>
</dbReference>
<dbReference type="SMART" id="SM00829">
    <property type="entry name" value="PKS_ER"/>
    <property type="match status" value="1"/>
</dbReference>
<dbReference type="AlphaFoldDB" id="A0A381PPA7"/>
<dbReference type="FunFam" id="3.40.50.720:FF:000003">
    <property type="entry name" value="S-(hydroxymethyl)glutathione dehydrogenase"/>
    <property type="match status" value="1"/>
</dbReference>
<evidence type="ECO:0000256" key="1">
    <source>
        <dbReference type="ARBA" id="ARBA00001947"/>
    </source>
</evidence>
<dbReference type="SUPFAM" id="SSF50129">
    <property type="entry name" value="GroES-like"/>
    <property type="match status" value="1"/>
</dbReference>
<dbReference type="Gene3D" id="3.40.50.720">
    <property type="entry name" value="NAD(P)-binding Rossmann-like Domain"/>
    <property type="match status" value="1"/>
</dbReference>
<name>A0A381PPA7_9ZZZZ</name>
<dbReference type="GO" id="GO:0008270">
    <property type="term" value="F:zinc ion binding"/>
    <property type="evidence" value="ECO:0007669"/>
    <property type="project" value="TreeGrafter"/>
</dbReference>
<dbReference type="EMBL" id="UINC01001039">
    <property type="protein sequence ID" value="SUZ68444.1"/>
    <property type="molecule type" value="Genomic_DNA"/>
</dbReference>
<dbReference type="Pfam" id="PF00107">
    <property type="entry name" value="ADH_zinc_N"/>
    <property type="match status" value="1"/>
</dbReference>
<comment type="cofactor">
    <cofactor evidence="1">
        <name>Zn(2+)</name>
        <dbReference type="ChEBI" id="CHEBI:29105"/>
    </cofactor>
</comment>
<keyword evidence="2" id="KW-0479">Metal-binding</keyword>
<proteinExistence type="predicted"/>
<keyword evidence="4" id="KW-0520">NAD</keyword>
<dbReference type="GO" id="GO:0005829">
    <property type="term" value="C:cytosol"/>
    <property type="evidence" value="ECO:0007669"/>
    <property type="project" value="TreeGrafter"/>
</dbReference>
<evidence type="ECO:0000256" key="4">
    <source>
        <dbReference type="ARBA" id="ARBA00023027"/>
    </source>
</evidence>
<organism evidence="6">
    <name type="scientific">marine metagenome</name>
    <dbReference type="NCBI Taxonomy" id="408172"/>
    <lineage>
        <taxon>unclassified sequences</taxon>
        <taxon>metagenomes</taxon>
        <taxon>ecological metagenomes</taxon>
    </lineage>
</organism>
<feature type="non-terminal residue" evidence="6">
    <location>
        <position position="1"/>
    </location>
</feature>
<keyword evidence="3" id="KW-0862">Zinc</keyword>
<dbReference type="Gene3D" id="3.90.180.10">
    <property type="entry name" value="Medium-chain alcohol dehydrogenases, catalytic domain"/>
    <property type="match status" value="1"/>
</dbReference>
<dbReference type="GO" id="GO:0046294">
    <property type="term" value="P:formaldehyde catabolic process"/>
    <property type="evidence" value="ECO:0007669"/>
    <property type="project" value="TreeGrafter"/>
</dbReference>
<feature type="domain" description="Enoyl reductase (ER)" evidence="5">
    <location>
        <begin position="29"/>
        <end position="257"/>
    </location>
</feature>
<dbReference type="InterPro" id="IPR036291">
    <property type="entry name" value="NAD(P)-bd_dom_sf"/>
</dbReference>
<sequence>VTQKIWTGYMADGTSRISRSGQPILHYSGISTWADHMVVPAECCQILDPEVPYEVAAVVGCAVATGVGAALHRGDIKPGDRVAVVGAGGVGLSAVMGAKMAGAEQIIAVDRELAKKQLSMDLGATDFVEADAQAIERVVELTAGRGADVVLEAIGNTRLQEEWLEAVRPGGTMVLVGVPSTSDSTKFISANLIRSEKTIKGSYYAARDPGQAIDDLCTAYLDGRLPVDRLISKRVPIEQVQDALDAMLSGTEGRTVITFE</sequence>
<evidence type="ECO:0000313" key="6">
    <source>
        <dbReference type="EMBL" id="SUZ68444.1"/>
    </source>
</evidence>
<gene>
    <name evidence="6" type="ORF">METZ01_LOCUS21298</name>
</gene>
<dbReference type="SUPFAM" id="SSF51735">
    <property type="entry name" value="NAD(P)-binding Rossmann-fold domains"/>
    <property type="match status" value="1"/>
</dbReference>
<protein>
    <recommendedName>
        <fullName evidence="5">Enoyl reductase (ER) domain-containing protein</fullName>
    </recommendedName>
</protein>
<dbReference type="InterPro" id="IPR020843">
    <property type="entry name" value="ER"/>
</dbReference>
<dbReference type="PANTHER" id="PTHR43880">
    <property type="entry name" value="ALCOHOL DEHYDROGENASE"/>
    <property type="match status" value="1"/>
</dbReference>
<reference evidence="6" key="1">
    <citation type="submission" date="2018-05" db="EMBL/GenBank/DDBJ databases">
        <authorList>
            <person name="Lanie J.A."/>
            <person name="Ng W.-L."/>
            <person name="Kazmierczak K.M."/>
            <person name="Andrzejewski T.M."/>
            <person name="Davidsen T.M."/>
            <person name="Wayne K.J."/>
            <person name="Tettelin H."/>
            <person name="Glass J.I."/>
            <person name="Rusch D."/>
            <person name="Podicherti R."/>
            <person name="Tsui H.-C.T."/>
            <person name="Winkler M.E."/>
        </authorList>
    </citation>
    <scope>NUCLEOTIDE SEQUENCE</scope>
</reference>
<accession>A0A381PPA7</accession>